<evidence type="ECO:0000313" key="3">
    <source>
        <dbReference type="Proteomes" id="UP001460270"/>
    </source>
</evidence>
<feature type="compositionally biased region" description="Basic and acidic residues" evidence="1">
    <location>
        <begin position="231"/>
        <end position="240"/>
    </location>
</feature>
<dbReference type="EMBL" id="JBBPFD010000699">
    <property type="protein sequence ID" value="KAK7877352.1"/>
    <property type="molecule type" value="Genomic_DNA"/>
</dbReference>
<feature type="region of interest" description="Disordered" evidence="1">
    <location>
        <begin position="1"/>
        <end position="240"/>
    </location>
</feature>
<protein>
    <submittedName>
        <fullName evidence="2">Uncharacterized protein</fullName>
    </submittedName>
</protein>
<dbReference type="AlphaFoldDB" id="A0AAW0MJS9"/>
<feature type="compositionally biased region" description="Basic residues" evidence="1">
    <location>
        <begin position="100"/>
        <end position="111"/>
    </location>
</feature>
<accession>A0AAW0MJS9</accession>
<gene>
    <name evidence="2" type="ORF">WMY93_031940</name>
</gene>
<feature type="compositionally biased region" description="Polar residues" evidence="1">
    <location>
        <begin position="28"/>
        <end position="98"/>
    </location>
</feature>
<comment type="caution">
    <text evidence="2">The sequence shown here is derived from an EMBL/GenBank/DDBJ whole genome shotgun (WGS) entry which is preliminary data.</text>
</comment>
<sequence length="319" mass="34958">MSQDSPWGHPLAPNQPDTRALVDPNHLAYSQASQQARQVPQMDQMNSRMPQVSQAANQIPQTSNQIPQASNQNRQGTWVTHEVPQTRQRQDLNHSSPKMPSKRTRKERRRSKTEGSRHKPPCSTREPGKQGPHPPARHTPAALSVPAQREDGQAEGGQTACEYASSSKATPRASQAPHNHEPKPSPPTTSSDASPRRAQADAGSATGAQGEAAGDNTTRATSLSLKTSEGTTERRDPIRQAEGEGTVFVVEKAKVLQTNVPLYTNLRAVREFRKCAERIRRESILPGGRNGLMDFQVIIRAFSCESARLWPITNRSAPS</sequence>
<reference evidence="3" key="1">
    <citation type="submission" date="2024-04" db="EMBL/GenBank/DDBJ databases">
        <title>Salinicola lusitanus LLJ914,a marine bacterium isolated from the Okinawa Trough.</title>
        <authorList>
            <person name="Li J."/>
        </authorList>
    </citation>
    <scope>NUCLEOTIDE SEQUENCE [LARGE SCALE GENOMIC DNA]</scope>
</reference>
<organism evidence="2 3">
    <name type="scientific">Mugilogobius chulae</name>
    <name type="common">yellowstripe goby</name>
    <dbReference type="NCBI Taxonomy" id="88201"/>
    <lineage>
        <taxon>Eukaryota</taxon>
        <taxon>Metazoa</taxon>
        <taxon>Chordata</taxon>
        <taxon>Craniata</taxon>
        <taxon>Vertebrata</taxon>
        <taxon>Euteleostomi</taxon>
        <taxon>Actinopterygii</taxon>
        <taxon>Neopterygii</taxon>
        <taxon>Teleostei</taxon>
        <taxon>Neoteleostei</taxon>
        <taxon>Acanthomorphata</taxon>
        <taxon>Gobiaria</taxon>
        <taxon>Gobiiformes</taxon>
        <taxon>Gobioidei</taxon>
        <taxon>Gobiidae</taxon>
        <taxon>Gobionellinae</taxon>
        <taxon>Mugilogobius</taxon>
    </lineage>
</organism>
<evidence type="ECO:0000256" key="1">
    <source>
        <dbReference type="SAM" id="MobiDB-lite"/>
    </source>
</evidence>
<feature type="compositionally biased region" description="Polar residues" evidence="1">
    <location>
        <begin position="215"/>
        <end position="230"/>
    </location>
</feature>
<proteinExistence type="predicted"/>
<dbReference type="Proteomes" id="UP001460270">
    <property type="component" value="Unassembled WGS sequence"/>
</dbReference>
<name>A0AAW0MJS9_9GOBI</name>
<feature type="compositionally biased region" description="Polar residues" evidence="1">
    <location>
        <begin position="164"/>
        <end position="177"/>
    </location>
</feature>
<evidence type="ECO:0000313" key="2">
    <source>
        <dbReference type="EMBL" id="KAK7877352.1"/>
    </source>
</evidence>
<keyword evidence="3" id="KW-1185">Reference proteome</keyword>